<comment type="subcellular location">
    <subcellularLocation>
        <location evidence="3">Cytoplasm</location>
    </subcellularLocation>
</comment>
<keyword evidence="3" id="KW-0963">Cytoplasm</keyword>
<evidence type="ECO:0000256" key="1">
    <source>
        <dbReference type="ARBA" id="ARBA00022598"/>
    </source>
</evidence>
<keyword evidence="2 3" id="KW-0819">tRNA processing</keyword>
<comment type="caution">
    <text evidence="4">The sequence shown here is derived from an EMBL/GenBank/DDBJ whole genome shotgun (WGS) entry which is preliminary data.</text>
</comment>
<evidence type="ECO:0000313" key="4">
    <source>
        <dbReference type="EMBL" id="MFC7745704.1"/>
    </source>
</evidence>
<protein>
    <recommendedName>
        <fullName evidence="3">tRNA(Met) cytidine acetate ligase</fullName>
        <ecNumber evidence="3">6.3.4.-</ecNumber>
    </recommendedName>
</protein>
<dbReference type="RefSeq" id="WP_382357183.1">
    <property type="nucleotide sequence ID" value="NZ_JBHTGR010000001.1"/>
</dbReference>
<feature type="binding site" evidence="3">
    <location>
        <position position="187"/>
    </location>
    <ligand>
        <name>ATP</name>
        <dbReference type="ChEBI" id="CHEBI:30616"/>
    </ligand>
</feature>
<organism evidence="4 5">
    <name type="scientific">Lentibacillus kimchii</name>
    <dbReference type="NCBI Taxonomy" id="1542911"/>
    <lineage>
        <taxon>Bacteria</taxon>
        <taxon>Bacillati</taxon>
        <taxon>Bacillota</taxon>
        <taxon>Bacilli</taxon>
        <taxon>Bacillales</taxon>
        <taxon>Bacillaceae</taxon>
        <taxon>Lentibacillus</taxon>
    </lineage>
</organism>
<comment type="catalytic activity">
    <reaction evidence="3">
        <text>cytidine(34) in elongator tRNA(Met) + acetate + ATP = N(4)-acetylcytidine(34) in elongator tRNA(Met) + AMP + diphosphate</text>
        <dbReference type="Rhea" id="RHEA:58144"/>
        <dbReference type="Rhea" id="RHEA-COMP:10693"/>
        <dbReference type="Rhea" id="RHEA-COMP:10694"/>
        <dbReference type="ChEBI" id="CHEBI:30089"/>
        <dbReference type="ChEBI" id="CHEBI:30616"/>
        <dbReference type="ChEBI" id="CHEBI:33019"/>
        <dbReference type="ChEBI" id="CHEBI:74900"/>
        <dbReference type="ChEBI" id="CHEBI:82748"/>
        <dbReference type="ChEBI" id="CHEBI:456215"/>
    </reaction>
</comment>
<feature type="binding site" evidence="3">
    <location>
        <position position="162"/>
    </location>
    <ligand>
        <name>ATP</name>
        <dbReference type="ChEBI" id="CHEBI:30616"/>
    </ligand>
</feature>
<name>A0ABW2UT33_9BACI</name>
<keyword evidence="3" id="KW-0547">Nucleotide-binding</keyword>
<comment type="similarity">
    <text evidence="3">Belongs to the TmcAL family.</text>
</comment>
<dbReference type="Proteomes" id="UP001596620">
    <property type="component" value="Unassembled WGS sequence"/>
</dbReference>
<evidence type="ECO:0000256" key="3">
    <source>
        <dbReference type="HAMAP-Rule" id="MF_01539"/>
    </source>
</evidence>
<dbReference type="InterPro" id="IPR008513">
    <property type="entry name" value="tRNA(Met)_cyd_acetate_ligase"/>
</dbReference>
<feature type="binding site" evidence="3">
    <location>
        <begin position="7"/>
        <end position="20"/>
    </location>
    <ligand>
        <name>ATP</name>
        <dbReference type="ChEBI" id="CHEBI:30616"/>
    </ligand>
</feature>
<dbReference type="InterPro" id="IPR014729">
    <property type="entry name" value="Rossmann-like_a/b/a_fold"/>
</dbReference>
<keyword evidence="3" id="KW-0067">ATP-binding</keyword>
<dbReference type="NCBIfam" id="NF010191">
    <property type="entry name" value="PRK13670.1"/>
    <property type="match status" value="1"/>
</dbReference>
<dbReference type="EMBL" id="JBHTGR010000001">
    <property type="protein sequence ID" value="MFC7745704.1"/>
    <property type="molecule type" value="Genomic_DNA"/>
</dbReference>
<keyword evidence="1 3" id="KW-0436">Ligase</keyword>
<gene>
    <name evidence="3" type="primary">tmcAL</name>
    <name evidence="4" type="ORF">ACFQU8_00430</name>
</gene>
<keyword evidence="5" id="KW-1185">Reference proteome</keyword>
<reference evidence="5" key="1">
    <citation type="journal article" date="2019" name="Int. J. Syst. Evol. Microbiol.">
        <title>The Global Catalogue of Microorganisms (GCM) 10K type strain sequencing project: providing services to taxonomists for standard genome sequencing and annotation.</title>
        <authorList>
            <consortium name="The Broad Institute Genomics Platform"/>
            <consortium name="The Broad Institute Genome Sequencing Center for Infectious Disease"/>
            <person name="Wu L."/>
            <person name="Ma J."/>
        </authorList>
    </citation>
    <scope>NUCLEOTIDE SEQUENCE [LARGE SCALE GENOMIC DNA]</scope>
    <source>
        <strain evidence="5">JCM 30234</strain>
    </source>
</reference>
<accession>A0ABW2UT33</accession>
<keyword evidence="3" id="KW-0694">RNA-binding</keyword>
<proteinExistence type="inferred from homology"/>
<feature type="binding site" evidence="3">
    <location>
        <position position="101"/>
    </location>
    <ligand>
        <name>ATP</name>
        <dbReference type="ChEBI" id="CHEBI:30616"/>
    </ligand>
</feature>
<dbReference type="HAMAP" id="MF_01539">
    <property type="entry name" value="TmcAL"/>
    <property type="match status" value="1"/>
</dbReference>
<sequence>MQACGLIVEYNPFHNGHKFHIQASRQESGADCIIAVMSGPFLQRGEPAIIDKFHRTKAALAAGVDIVVELPYLYAVQSSDLFAHGAVQTLHELGVSSICFGSESGDISHFTRGYDLLNQYQTSYQTMLQTKLDQGLAFPEASRLAYETIGLTTGGIDLAKPNNILGFSYVKAIFNNHLSIEPLTISRLNSDYHDEHMTGSVASATSIRHELLKKGHISADAANSLPEETVSQLQTYQAEATSWHTWENYFDLVHYRVMTMTEEELAAIYGVDEGLEHRIKKTGNKATSFQGWIGMIKTKRYTWTRLQRIFTHILTNTRKTDAASVKHSQSVPHVRLLGMTKTGQTYLHNWKKAMNVPLISTLARQDNLIAATDERASHAYYSSLPAARKRAFQHQELEPPIIL</sequence>
<evidence type="ECO:0000313" key="5">
    <source>
        <dbReference type="Proteomes" id="UP001596620"/>
    </source>
</evidence>
<dbReference type="PANTHER" id="PTHR37825:SF1">
    <property type="entry name" value="TRNA(MET) CYTIDINE ACETATE LIGASE"/>
    <property type="match status" value="1"/>
</dbReference>
<comment type="caution">
    <text evidence="3">Lacks conserved residue(s) required for the propagation of feature annotation.</text>
</comment>
<keyword evidence="3" id="KW-0820">tRNA-binding</keyword>
<dbReference type="Gene3D" id="3.40.50.620">
    <property type="entry name" value="HUPs"/>
    <property type="match status" value="1"/>
</dbReference>
<dbReference type="EC" id="6.3.4.-" evidence="3"/>
<comment type="function">
    <text evidence="3">Catalyzes the formation of N(4)-acetylcytidine (ac(4)C) at the wobble position of elongator tRNA(Met), using acetate and ATP as substrates. First activates an acetate ion to form acetyladenylate (Ac-AMP) and then transfers the acetyl group to tRNA to form ac(4)C34.</text>
</comment>
<dbReference type="SUPFAM" id="SSF52374">
    <property type="entry name" value="Nucleotidylyl transferase"/>
    <property type="match status" value="1"/>
</dbReference>
<evidence type="ECO:0000256" key="2">
    <source>
        <dbReference type="ARBA" id="ARBA00022694"/>
    </source>
</evidence>
<dbReference type="PANTHER" id="PTHR37825">
    <property type="entry name" value="TRNA(MET) CYTIDINE ACETATE LIGASE"/>
    <property type="match status" value="1"/>
</dbReference>
<dbReference type="Pfam" id="PF05636">
    <property type="entry name" value="HIGH_NTase1"/>
    <property type="match status" value="1"/>
</dbReference>